<proteinExistence type="predicted"/>
<organism evidence="1">
    <name type="scientific">Rhizophora mucronata</name>
    <name type="common">Asiatic mangrove</name>
    <dbReference type="NCBI Taxonomy" id="61149"/>
    <lineage>
        <taxon>Eukaryota</taxon>
        <taxon>Viridiplantae</taxon>
        <taxon>Streptophyta</taxon>
        <taxon>Embryophyta</taxon>
        <taxon>Tracheophyta</taxon>
        <taxon>Spermatophyta</taxon>
        <taxon>Magnoliopsida</taxon>
        <taxon>eudicotyledons</taxon>
        <taxon>Gunneridae</taxon>
        <taxon>Pentapetalae</taxon>
        <taxon>rosids</taxon>
        <taxon>fabids</taxon>
        <taxon>Malpighiales</taxon>
        <taxon>Rhizophoraceae</taxon>
        <taxon>Rhizophora</taxon>
    </lineage>
</organism>
<sequence length="51" mass="5603">MGKQFLLDLFDGNFHAGLPVLGPPNHGERTQPDSRAQYVVSNKPGLADIHF</sequence>
<protein>
    <submittedName>
        <fullName evidence="1">Uncharacterized protein</fullName>
    </submittedName>
</protein>
<evidence type="ECO:0000313" key="1">
    <source>
        <dbReference type="EMBL" id="MBW83176.1"/>
    </source>
</evidence>
<reference evidence="1" key="1">
    <citation type="submission" date="2018-02" db="EMBL/GenBank/DDBJ databases">
        <title>Rhizophora mucronata_Transcriptome.</title>
        <authorList>
            <person name="Meera S.P."/>
            <person name="Sreeshan A."/>
            <person name="Augustine A."/>
        </authorList>
    </citation>
    <scope>NUCLEOTIDE SEQUENCE</scope>
    <source>
        <tissue evidence="1">Leaf</tissue>
    </source>
</reference>
<name>A0A2P2IPM3_RHIMU</name>
<accession>A0A2P2IPM3</accession>
<dbReference type="EMBL" id="GGEC01002693">
    <property type="protein sequence ID" value="MBW83176.1"/>
    <property type="molecule type" value="Transcribed_RNA"/>
</dbReference>
<dbReference type="AlphaFoldDB" id="A0A2P2IPM3"/>